<feature type="binding site" evidence="11">
    <location>
        <position position="328"/>
    </location>
    <ligand>
        <name>substrate</name>
    </ligand>
</feature>
<dbReference type="Gene3D" id="3.40.50.300">
    <property type="entry name" value="P-loop containing nucleotide triphosphate hydrolases"/>
    <property type="match status" value="1"/>
</dbReference>
<dbReference type="Gene3D" id="3.40.50.720">
    <property type="entry name" value="NAD(P)-binding Rossmann-like Domain"/>
    <property type="match status" value="1"/>
</dbReference>
<name>A0ABR9QXI5_9FIRM</name>
<evidence type="ECO:0000256" key="1">
    <source>
        <dbReference type="ARBA" id="ARBA00004842"/>
    </source>
</evidence>
<dbReference type="Gene3D" id="3.40.50.10860">
    <property type="entry name" value="Leucine Dehydrogenase, chain A, domain 1"/>
    <property type="match status" value="1"/>
</dbReference>
<comment type="similarity">
    <text evidence="11">Belongs to the shikimate kinase family.</text>
</comment>
<comment type="subcellular location">
    <subcellularLocation>
        <location evidence="11">Cytoplasm</location>
    </subcellularLocation>
</comment>
<evidence type="ECO:0000313" key="14">
    <source>
        <dbReference type="Proteomes" id="UP001516588"/>
    </source>
</evidence>
<dbReference type="InterPro" id="IPR022893">
    <property type="entry name" value="Shikimate_DH_fam"/>
</dbReference>
<dbReference type="HAMAP" id="MF_00109">
    <property type="entry name" value="Shikimate_kinase"/>
    <property type="match status" value="1"/>
</dbReference>
<dbReference type="Pfam" id="PF01202">
    <property type="entry name" value="SKI"/>
    <property type="match status" value="1"/>
</dbReference>
<evidence type="ECO:0000256" key="4">
    <source>
        <dbReference type="ARBA" id="ARBA00022605"/>
    </source>
</evidence>
<evidence type="ECO:0000256" key="2">
    <source>
        <dbReference type="ARBA" id="ARBA00004871"/>
    </source>
</evidence>
<dbReference type="InterPro" id="IPR036291">
    <property type="entry name" value="NAD(P)-bd_dom_sf"/>
</dbReference>
<evidence type="ECO:0000259" key="12">
    <source>
        <dbReference type="Pfam" id="PF08501"/>
    </source>
</evidence>
<evidence type="ECO:0000256" key="6">
    <source>
        <dbReference type="ARBA" id="ARBA00022741"/>
    </source>
</evidence>
<feature type="binding site" evidence="11">
    <location>
        <position position="306"/>
    </location>
    <ligand>
        <name>substrate</name>
    </ligand>
</feature>
<feature type="binding site" evidence="11">
    <location>
        <position position="264"/>
    </location>
    <ligand>
        <name>Mg(2+)</name>
        <dbReference type="ChEBI" id="CHEBI:18420"/>
    </ligand>
</feature>
<evidence type="ECO:0000256" key="8">
    <source>
        <dbReference type="ARBA" id="ARBA00022840"/>
    </source>
</evidence>
<keyword evidence="11" id="KW-0460">Magnesium</keyword>
<dbReference type="EMBL" id="JADCKA010000006">
    <property type="protein sequence ID" value="MBE5035586.1"/>
    <property type="molecule type" value="Genomic_DNA"/>
</dbReference>
<dbReference type="CDD" id="cd01065">
    <property type="entry name" value="NAD_bind_Shikimate_DH"/>
    <property type="match status" value="1"/>
</dbReference>
<dbReference type="Pfam" id="PF08501">
    <property type="entry name" value="Shikimate_dh_N"/>
    <property type="match status" value="1"/>
</dbReference>
<dbReference type="CDD" id="cd00464">
    <property type="entry name" value="SK"/>
    <property type="match status" value="1"/>
</dbReference>
<comment type="caution">
    <text evidence="11">Lacks conserved residue(s) required for the propagation of feature annotation.</text>
</comment>
<comment type="caution">
    <text evidence="13">The sequence shown here is derived from an EMBL/GenBank/DDBJ whole genome shotgun (WGS) entry which is preliminary data.</text>
</comment>
<dbReference type="InterPro" id="IPR023000">
    <property type="entry name" value="Shikimate_kinase_CS"/>
</dbReference>
<evidence type="ECO:0000256" key="5">
    <source>
        <dbReference type="ARBA" id="ARBA00022679"/>
    </source>
</evidence>
<dbReference type="Proteomes" id="UP001516588">
    <property type="component" value="Unassembled WGS sequence"/>
</dbReference>
<keyword evidence="4 11" id="KW-0028">Amino-acid biosynthesis</keyword>
<dbReference type="PROSITE" id="PS01128">
    <property type="entry name" value="SHIKIMATE_KINASE"/>
    <property type="match status" value="1"/>
</dbReference>
<keyword evidence="11" id="KW-0479">Metal-binding</keyword>
<keyword evidence="11" id="KW-0963">Cytoplasm</keyword>
<protein>
    <recommendedName>
        <fullName evidence="3 11">Shikimate kinase</fullName>
        <shortName evidence="11">SK</shortName>
        <ecNumber evidence="3 11">2.7.1.71</ecNumber>
    </recommendedName>
</protein>
<dbReference type="InterPro" id="IPR000623">
    <property type="entry name" value="Shikimate_kinase/TSH1"/>
</dbReference>
<dbReference type="PANTHER" id="PTHR21089">
    <property type="entry name" value="SHIKIMATE DEHYDROGENASE"/>
    <property type="match status" value="1"/>
</dbReference>
<feature type="domain" description="Shikimate dehydrogenase substrate binding N-terminal" evidence="12">
    <location>
        <begin position="7"/>
        <end position="80"/>
    </location>
</feature>
<comment type="subunit">
    <text evidence="11">Monomer.</text>
</comment>
<keyword evidence="6 11" id="KW-0547">Nucleotide-binding</keyword>
<dbReference type="SUPFAM" id="SSF51735">
    <property type="entry name" value="NAD(P)-binding Rossmann-fold domains"/>
    <property type="match status" value="1"/>
</dbReference>
<keyword evidence="8 11" id="KW-0067">ATP-binding</keyword>
<comment type="catalytic activity">
    <reaction evidence="10 11">
        <text>shikimate + ATP = 3-phosphoshikimate + ADP + H(+)</text>
        <dbReference type="Rhea" id="RHEA:13121"/>
        <dbReference type="ChEBI" id="CHEBI:15378"/>
        <dbReference type="ChEBI" id="CHEBI:30616"/>
        <dbReference type="ChEBI" id="CHEBI:36208"/>
        <dbReference type="ChEBI" id="CHEBI:145989"/>
        <dbReference type="ChEBI" id="CHEBI:456216"/>
        <dbReference type="EC" id="2.7.1.71"/>
    </reaction>
</comment>
<evidence type="ECO:0000313" key="13">
    <source>
        <dbReference type="EMBL" id="MBE5035586.1"/>
    </source>
</evidence>
<proteinExistence type="inferred from homology"/>
<dbReference type="InterPro" id="IPR046346">
    <property type="entry name" value="Aminoacid_DH-like_N_sf"/>
</dbReference>
<dbReference type="GO" id="GO:0016301">
    <property type="term" value="F:kinase activity"/>
    <property type="evidence" value="ECO:0007669"/>
    <property type="project" value="UniProtKB-KW"/>
</dbReference>
<comment type="function">
    <text evidence="11">Catalyzes the specific phosphorylation of the 3-hydroxyl group of shikimic acid using ATP as a cosubstrate.</text>
</comment>
<reference evidence="13 14" key="1">
    <citation type="submission" date="2020-10" db="EMBL/GenBank/DDBJ databases">
        <title>ChiBAC.</title>
        <authorList>
            <person name="Zenner C."/>
            <person name="Hitch T.C.A."/>
            <person name="Clavel T."/>
        </authorList>
    </citation>
    <scope>NUCLEOTIDE SEQUENCE [LARGE SCALE GENOMIC DNA]</scope>
    <source>
        <strain evidence="13 14">DSM 108706</strain>
    </source>
</reference>
<dbReference type="InterPro" id="IPR013708">
    <property type="entry name" value="Shikimate_DH-bd_N"/>
</dbReference>
<dbReference type="PANTHER" id="PTHR21089:SF1">
    <property type="entry name" value="BIFUNCTIONAL 3-DEHYDROQUINATE DEHYDRATASE_SHIKIMATE DEHYDROGENASE, CHLOROPLASTIC"/>
    <property type="match status" value="1"/>
</dbReference>
<comment type="cofactor">
    <cofactor evidence="11">
        <name>Mg(2+)</name>
        <dbReference type="ChEBI" id="CHEBI:18420"/>
    </cofactor>
    <text evidence="11">Binds 1 Mg(2+) ion per subunit.</text>
</comment>
<keyword evidence="9 11" id="KW-0057">Aromatic amino acid biosynthesis</keyword>
<dbReference type="EC" id="2.7.1.71" evidence="3 11"/>
<dbReference type="InterPro" id="IPR027417">
    <property type="entry name" value="P-loop_NTPase"/>
</dbReference>
<evidence type="ECO:0000256" key="10">
    <source>
        <dbReference type="ARBA" id="ARBA00048567"/>
    </source>
</evidence>
<feature type="binding site" evidence="11">
    <location>
        <begin position="260"/>
        <end position="265"/>
    </location>
    <ligand>
        <name>ATP</name>
        <dbReference type="ChEBI" id="CHEBI:30616"/>
    </ligand>
</feature>
<accession>A0ABR9QXI5</accession>
<keyword evidence="14" id="KW-1185">Reference proteome</keyword>
<dbReference type="RefSeq" id="WP_226385234.1">
    <property type="nucleotide sequence ID" value="NZ_JADCKA010000006.1"/>
</dbReference>
<evidence type="ECO:0000256" key="9">
    <source>
        <dbReference type="ARBA" id="ARBA00023141"/>
    </source>
</evidence>
<gene>
    <name evidence="11" type="primary">aroK</name>
    <name evidence="13" type="ORF">INF20_04725</name>
</gene>
<comment type="pathway">
    <text evidence="1 11">Metabolic intermediate biosynthesis; chorismate biosynthesis; chorismate from D-erythrose 4-phosphate and phosphoenolpyruvate: step 5/7.</text>
</comment>
<dbReference type="SUPFAM" id="SSF52540">
    <property type="entry name" value="P-loop containing nucleoside triphosphate hydrolases"/>
    <property type="match status" value="1"/>
</dbReference>
<evidence type="ECO:0000256" key="7">
    <source>
        <dbReference type="ARBA" id="ARBA00022777"/>
    </source>
</evidence>
<comment type="pathway">
    <text evidence="2">Metabolic intermediate biosynthesis; chorismate biosynthesis; chorismate from D-erythrose 4-phosphate and phosphoenolpyruvate: step 4/7.</text>
</comment>
<keyword evidence="5 11" id="KW-0808">Transferase</keyword>
<evidence type="ECO:0000256" key="11">
    <source>
        <dbReference type="HAMAP-Rule" id="MF_00109"/>
    </source>
</evidence>
<sequence length="413" mass="45495">MSFGFGLLGEKLSHSYSPMIHNALGAYDYGLYEVTPEALEDFMKNGTFSGLNVTSPYKKEVCKYVELDPIAIKLGNVNTVYHKDGILRGTNTDYFGFLYLLSLSGINPEDKKVLILGSGGASDTVKSIIEACKPKDVFVASRKKSKEYVSYNNLPKDAQIIINTTPVGTYPNSYDTIIDLKDFEKCEAVIDLVYNPFKTPLLLQAEKLGMKISNGIPMLVAQALRSAEFFTGMSFRRYTADIIQELETYVKNIVIIGMPGSGKTTIGKAVAAATGRTFISTDEEIVKRAGRSIPEIFASDGEEAFRSMEQAVLKDICKESGLVIATGGGSVLRDENKDIIRCNSIAVEILRDYSLLSTEGRPLSEGKSAEDLEVMYAERNCHYDAVKDISVENNLAPEEVAKLIIDKIRRNSK</sequence>
<feature type="binding site" evidence="11">
    <location>
        <position position="361"/>
    </location>
    <ligand>
        <name>ATP</name>
        <dbReference type="ChEBI" id="CHEBI:30616"/>
    </ligand>
</feature>
<evidence type="ECO:0000256" key="3">
    <source>
        <dbReference type="ARBA" id="ARBA00012154"/>
    </source>
</evidence>
<organism evidence="13 14">
    <name type="scientific">Gallibacter intestinalis</name>
    <dbReference type="NCBI Taxonomy" id="2779356"/>
    <lineage>
        <taxon>Bacteria</taxon>
        <taxon>Bacillati</taxon>
        <taxon>Bacillota</taxon>
        <taxon>Clostridia</taxon>
        <taxon>Eubacteriales</taxon>
        <taxon>Eubacteriaceae</taxon>
        <taxon>Gallibacter</taxon>
    </lineage>
</organism>
<dbReference type="SUPFAM" id="SSF53223">
    <property type="entry name" value="Aminoacid dehydrogenase-like, N-terminal domain"/>
    <property type="match status" value="1"/>
</dbReference>
<feature type="binding site" evidence="11">
    <location>
        <position position="379"/>
    </location>
    <ligand>
        <name>substrate</name>
    </ligand>
</feature>
<dbReference type="PRINTS" id="PR01100">
    <property type="entry name" value="SHIKIMTKNASE"/>
</dbReference>
<feature type="binding site" evidence="11">
    <location>
        <position position="282"/>
    </location>
    <ligand>
        <name>substrate</name>
    </ligand>
</feature>
<dbReference type="InterPro" id="IPR031322">
    <property type="entry name" value="Shikimate/glucono_kinase"/>
</dbReference>
<keyword evidence="7 11" id="KW-0418">Kinase</keyword>